<evidence type="ECO:0000256" key="2">
    <source>
        <dbReference type="ARBA" id="ARBA00022771"/>
    </source>
</evidence>
<proteinExistence type="predicted"/>
<evidence type="ECO:0000259" key="6">
    <source>
        <dbReference type="PROSITE" id="PS50966"/>
    </source>
</evidence>
<dbReference type="SMART" id="SM00575">
    <property type="entry name" value="ZnF_PMZ"/>
    <property type="match status" value="1"/>
</dbReference>
<feature type="region of interest" description="Disordered" evidence="5">
    <location>
        <begin position="134"/>
        <end position="167"/>
    </location>
</feature>
<keyword evidence="1" id="KW-0479">Metal-binding</keyword>
<evidence type="ECO:0000256" key="5">
    <source>
        <dbReference type="SAM" id="MobiDB-lite"/>
    </source>
</evidence>
<accession>A0ABQ7UT22</accession>
<feature type="compositionally biased region" description="Basic residues" evidence="5">
    <location>
        <begin position="141"/>
        <end position="150"/>
    </location>
</feature>
<keyword evidence="3" id="KW-0862">Zinc</keyword>
<evidence type="ECO:0000256" key="4">
    <source>
        <dbReference type="PROSITE-ProRule" id="PRU00325"/>
    </source>
</evidence>
<dbReference type="Pfam" id="PF04434">
    <property type="entry name" value="SWIM"/>
    <property type="match status" value="1"/>
</dbReference>
<evidence type="ECO:0000313" key="7">
    <source>
        <dbReference type="EMBL" id="KAH0754977.1"/>
    </source>
</evidence>
<organism evidence="7 8">
    <name type="scientific">Solanum tuberosum</name>
    <name type="common">Potato</name>
    <dbReference type="NCBI Taxonomy" id="4113"/>
    <lineage>
        <taxon>Eukaryota</taxon>
        <taxon>Viridiplantae</taxon>
        <taxon>Streptophyta</taxon>
        <taxon>Embryophyta</taxon>
        <taxon>Tracheophyta</taxon>
        <taxon>Spermatophyta</taxon>
        <taxon>Magnoliopsida</taxon>
        <taxon>eudicotyledons</taxon>
        <taxon>Gunneridae</taxon>
        <taxon>Pentapetalae</taxon>
        <taxon>asterids</taxon>
        <taxon>lamiids</taxon>
        <taxon>Solanales</taxon>
        <taxon>Solanaceae</taxon>
        <taxon>Solanoideae</taxon>
        <taxon>Solaneae</taxon>
        <taxon>Solanum</taxon>
    </lineage>
</organism>
<name>A0ABQ7UT22_SOLTU</name>
<keyword evidence="8" id="KW-1185">Reference proteome</keyword>
<evidence type="ECO:0000313" key="8">
    <source>
        <dbReference type="Proteomes" id="UP000826656"/>
    </source>
</evidence>
<protein>
    <recommendedName>
        <fullName evidence="6">SWIM-type domain-containing protein</fullName>
    </recommendedName>
</protein>
<dbReference type="InterPro" id="IPR007527">
    <property type="entry name" value="Znf_SWIM"/>
</dbReference>
<dbReference type="PANTHER" id="PTHR31973">
    <property type="entry name" value="POLYPROTEIN, PUTATIVE-RELATED"/>
    <property type="match status" value="1"/>
</dbReference>
<gene>
    <name evidence="7" type="ORF">KY290_025247</name>
</gene>
<dbReference type="Proteomes" id="UP000826656">
    <property type="component" value="Unassembled WGS sequence"/>
</dbReference>
<evidence type="ECO:0000256" key="3">
    <source>
        <dbReference type="ARBA" id="ARBA00022833"/>
    </source>
</evidence>
<feature type="domain" description="SWIM-type" evidence="6">
    <location>
        <begin position="58"/>
        <end position="90"/>
    </location>
</feature>
<evidence type="ECO:0000256" key="1">
    <source>
        <dbReference type="ARBA" id="ARBA00022723"/>
    </source>
</evidence>
<keyword evidence="2 4" id="KW-0863">Zinc-finger</keyword>
<dbReference type="PROSITE" id="PS50966">
    <property type="entry name" value="ZF_SWIM"/>
    <property type="match status" value="1"/>
</dbReference>
<sequence>MARLQANRDKADRWNSDDICPRIKSILHKNEKDPAGFIPKKSNEWNFEILGGSVSDIWAVDLAGRKCSCRKWTITGIPCKHAISAIWHKNDEVINYVDDCYKVEMYKRIYEPAILPINGSQLWPKSGKIPPFPPIFSRQNKSGRKQKLRRKEQDEVGSSRTKIKKKQTSVNCSRWHKFGHNTRTCKFNYVQPK</sequence>
<dbReference type="PANTHER" id="PTHR31973:SF191">
    <property type="entry name" value="OS05G0489400 PROTEIN"/>
    <property type="match status" value="1"/>
</dbReference>
<dbReference type="InterPro" id="IPR006564">
    <property type="entry name" value="Znf_PMZ"/>
</dbReference>
<dbReference type="EMBL" id="JAIVGD010000018">
    <property type="protein sequence ID" value="KAH0754977.1"/>
    <property type="molecule type" value="Genomic_DNA"/>
</dbReference>
<reference evidence="7 8" key="1">
    <citation type="journal article" date="2021" name="bioRxiv">
        <title>Chromosome-scale and haplotype-resolved genome assembly of a tetraploid potato cultivar.</title>
        <authorList>
            <person name="Sun H."/>
            <person name="Jiao W.-B."/>
            <person name="Krause K."/>
            <person name="Campoy J.A."/>
            <person name="Goel M."/>
            <person name="Folz-Donahue K."/>
            <person name="Kukat C."/>
            <person name="Huettel B."/>
            <person name="Schneeberger K."/>
        </authorList>
    </citation>
    <scope>NUCLEOTIDE SEQUENCE [LARGE SCALE GENOMIC DNA]</scope>
    <source>
        <strain evidence="7">SolTubOtavaFocal</strain>
        <tissue evidence="7">Leaves</tissue>
    </source>
</reference>
<comment type="caution">
    <text evidence="7">The sequence shown here is derived from an EMBL/GenBank/DDBJ whole genome shotgun (WGS) entry which is preliminary data.</text>
</comment>